<dbReference type="Pfam" id="PF13602">
    <property type="entry name" value="ADH_zinc_N_2"/>
    <property type="match status" value="1"/>
</dbReference>
<dbReference type="InterPro" id="IPR011032">
    <property type="entry name" value="GroES-like_sf"/>
</dbReference>
<dbReference type="InterPro" id="IPR036291">
    <property type="entry name" value="NAD(P)-bd_dom_sf"/>
</dbReference>
<dbReference type="Gene3D" id="3.90.180.10">
    <property type="entry name" value="Medium-chain alcohol dehydrogenases, catalytic domain"/>
    <property type="match status" value="1"/>
</dbReference>
<name>A0ABP7R4R7_9SPHI</name>
<dbReference type="PANTHER" id="PTHR11695:SF294">
    <property type="entry name" value="RETICULON-4-INTERACTING PROTEIN 1, MITOCHONDRIAL"/>
    <property type="match status" value="1"/>
</dbReference>
<proteinExistence type="predicted"/>
<organism evidence="2 3">
    <name type="scientific">Mucilaginibacter dorajii</name>
    <dbReference type="NCBI Taxonomy" id="692994"/>
    <lineage>
        <taxon>Bacteria</taxon>
        <taxon>Pseudomonadati</taxon>
        <taxon>Bacteroidota</taxon>
        <taxon>Sphingobacteriia</taxon>
        <taxon>Sphingobacteriales</taxon>
        <taxon>Sphingobacteriaceae</taxon>
        <taxon>Mucilaginibacter</taxon>
    </lineage>
</organism>
<dbReference type="CDD" id="cd08272">
    <property type="entry name" value="MDR6"/>
    <property type="match status" value="1"/>
</dbReference>
<comment type="caution">
    <text evidence="2">The sequence shown here is derived from an EMBL/GenBank/DDBJ whole genome shotgun (WGS) entry which is preliminary data.</text>
</comment>
<dbReference type="SUPFAM" id="SSF51735">
    <property type="entry name" value="NAD(P)-binding Rossmann-fold domains"/>
    <property type="match status" value="1"/>
</dbReference>
<dbReference type="SUPFAM" id="SSF50129">
    <property type="entry name" value="GroES-like"/>
    <property type="match status" value="1"/>
</dbReference>
<feature type="domain" description="Enoyl reductase (ER)" evidence="1">
    <location>
        <begin position="16"/>
        <end position="332"/>
    </location>
</feature>
<evidence type="ECO:0000313" key="3">
    <source>
        <dbReference type="Proteomes" id="UP001500742"/>
    </source>
</evidence>
<dbReference type="SMART" id="SM00829">
    <property type="entry name" value="PKS_ER"/>
    <property type="match status" value="1"/>
</dbReference>
<dbReference type="InterPro" id="IPR050700">
    <property type="entry name" value="YIM1/Zinc_Alcohol_DH_Fams"/>
</dbReference>
<dbReference type="PANTHER" id="PTHR11695">
    <property type="entry name" value="ALCOHOL DEHYDROGENASE RELATED"/>
    <property type="match status" value="1"/>
</dbReference>
<gene>
    <name evidence="2" type="ORF">GCM10022210_52630</name>
</gene>
<sequence length="335" mass="35175">METAQHTTMQALIIEAANTTFKTIEMERPVAGAGQVLVKIIASGVNPLDNKIRTGGAAHARQPLPAVLGMDLAGIVEAVGPGVADFKPGDEVYGLAGGIGGLQGTLAQYGVFDADLLAKKPANLSMRQSAVLPLVFITAWEGLVDRAKVAEGKTVLIHGGAGGVGHVAVQIATSFGAHVYATGSPKDKAYIESLGVKFIDYHTSTVAEYVNQYTDGEGFDIVYDTVGGATLDASFAAAKFYTGHVVSSLGWGEHKLAPLSFRGATYSGVFTLMPMITGRGRKHHGEIMQEATKLAGAGKLMPLIDPRRFTLDTAQQAHDIMERGKTEGKLVVDVA</sequence>
<dbReference type="EMBL" id="BAAAZC010000049">
    <property type="protein sequence ID" value="GAA3992419.1"/>
    <property type="molecule type" value="Genomic_DNA"/>
</dbReference>
<dbReference type="InterPro" id="IPR013154">
    <property type="entry name" value="ADH-like_N"/>
</dbReference>
<dbReference type="Pfam" id="PF08240">
    <property type="entry name" value="ADH_N"/>
    <property type="match status" value="1"/>
</dbReference>
<evidence type="ECO:0000313" key="2">
    <source>
        <dbReference type="EMBL" id="GAA3992419.1"/>
    </source>
</evidence>
<keyword evidence="3" id="KW-1185">Reference proteome</keyword>
<dbReference type="InterPro" id="IPR020843">
    <property type="entry name" value="ER"/>
</dbReference>
<evidence type="ECO:0000259" key="1">
    <source>
        <dbReference type="SMART" id="SM00829"/>
    </source>
</evidence>
<reference evidence="3" key="1">
    <citation type="journal article" date="2019" name="Int. J. Syst. Evol. Microbiol.">
        <title>The Global Catalogue of Microorganisms (GCM) 10K type strain sequencing project: providing services to taxonomists for standard genome sequencing and annotation.</title>
        <authorList>
            <consortium name="The Broad Institute Genomics Platform"/>
            <consortium name="The Broad Institute Genome Sequencing Center for Infectious Disease"/>
            <person name="Wu L."/>
            <person name="Ma J."/>
        </authorList>
    </citation>
    <scope>NUCLEOTIDE SEQUENCE [LARGE SCALE GENOMIC DNA]</scope>
    <source>
        <strain evidence="3">JCM 16601</strain>
    </source>
</reference>
<protein>
    <submittedName>
        <fullName evidence="2">Zinc-dependent alcohol dehydrogenase family protein</fullName>
    </submittedName>
</protein>
<accession>A0ABP7R4R7</accession>
<dbReference type="Gene3D" id="3.40.50.720">
    <property type="entry name" value="NAD(P)-binding Rossmann-like Domain"/>
    <property type="match status" value="1"/>
</dbReference>
<dbReference type="Proteomes" id="UP001500742">
    <property type="component" value="Unassembled WGS sequence"/>
</dbReference>
<dbReference type="RefSeq" id="WP_259097413.1">
    <property type="nucleotide sequence ID" value="NZ_BAAAZC010000049.1"/>
</dbReference>